<dbReference type="InterPro" id="IPR043128">
    <property type="entry name" value="Rev_trsase/Diguanyl_cyclase"/>
</dbReference>
<dbReference type="RefSeq" id="WP_275684670.1">
    <property type="nucleotide sequence ID" value="NZ_JAJLJH010000009.1"/>
</dbReference>
<comment type="caution">
    <text evidence="3">The sequence shown here is derived from an EMBL/GenBank/DDBJ whole genome shotgun (WGS) entry which is preliminary data.</text>
</comment>
<evidence type="ECO:0000259" key="2">
    <source>
        <dbReference type="PROSITE" id="PS50887"/>
    </source>
</evidence>
<dbReference type="PANTHER" id="PTHR46663:SF2">
    <property type="entry name" value="GGDEF DOMAIN-CONTAINING PROTEIN"/>
    <property type="match status" value="1"/>
</dbReference>
<sequence>MPPGVGLALACGLALAALALPARSGTPASAPAASTASAPVAASAAAASIGWVGMANTVFEHLGQHDGLPHAIATGVTEDAQGYLWASTQDGVARWDGYRFRVYPARPDDPHGLPVSFVRTIAHDSLGRVWVGMDGGGLARFETAQNWFTRFGGSTVVRLAPDTEGGMWAASTTGLMHVRATGAVEDAWPHGSRSPEALPDASVTAVLQDHTGAVWVGSASGVVQRYPDGRPGKRVDLPGLADGTTVDSLYEDLHGQVWIGTSQHGVFVHDPLTGKISRLQPAGASDAALLTDSVTSFAETGKGEVWIGTQSHGLVIADISSLLARRVERDRSVPSNLQANWIWGLHRDRGGEMWVASTTGLSRTRPQQDAILSLFSSDGSSWTDPYVFAVDADARGVVTLGQKSGIEIIDPAEQKMSAVLGSNGDTSGGPALNNVRAMVHADDGTRWIGSLDGLFTVAPGGRQIRSVPLPERGSVKAVTALMLSGSTLWVGGRGDGLWHMDLDSPKHAMTQAVPTSELTDSEVTAIAPGPDGGVWAATNNGLNLVRPGKPVDRILPAANDPTSLASAVINSLLTDRAGRLWVGNNAGIQILERRDASGRAFFHHIGKEDGLTSENIDALLMDSTGHVWVSTDDGIVVIDPSNYALRVLHPADGAAISTYWVNSGAVGPTGEVFFGGLGGLTVIRPERLTRREYSAPIVVTDVEVGGKPAALADQGTRKHLTVPADAGGFSVEFSLLDFTAPERNRYAYYLEGYDKTWREVDTTHRSASYTNLPPAHYTLHMKAASRDGAWTAHPLEVDVEIQPAWYQTWWFDLLKILGALLAVAAVVAVRVRYVQKRSQELERLVEQRTHELTQLQHQLEELAYSDALTSLPNRRMFGDYCRRMIAACERTDGGFALLLIDLDHFKQVNDTLGHDAGDAVLVETARRLRNIARKADVVARLGGDEFAILLADTAIPSAVDIACHRIQEAFERPILHEGHEMRTSPSIGVALFPIDGTTQDELYKSADLALYEAKRSGRHTWRFARQKVVGQV</sequence>
<dbReference type="AlphaFoldDB" id="A0A9X2C443"/>
<evidence type="ECO:0000313" key="3">
    <source>
        <dbReference type="EMBL" id="MCK9688625.1"/>
    </source>
</evidence>
<dbReference type="SUPFAM" id="SSF55073">
    <property type="entry name" value="Nucleotide cyclase"/>
    <property type="match status" value="1"/>
</dbReference>
<dbReference type="Pfam" id="PF07494">
    <property type="entry name" value="Reg_prop"/>
    <property type="match status" value="1"/>
</dbReference>
<dbReference type="PANTHER" id="PTHR46663">
    <property type="entry name" value="DIGUANYLATE CYCLASE DGCT-RELATED"/>
    <property type="match status" value="1"/>
</dbReference>
<accession>A0A9X2C443</accession>
<feature type="chain" id="PRO_5040723925" evidence="1">
    <location>
        <begin position="25"/>
        <end position="1032"/>
    </location>
</feature>
<dbReference type="SMART" id="SM00267">
    <property type="entry name" value="GGDEF"/>
    <property type="match status" value="1"/>
</dbReference>
<keyword evidence="4" id="KW-1185">Reference proteome</keyword>
<dbReference type="NCBIfam" id="TIGR00254">
    <property type="entry name" value="GGDEF"/>
    <property type="match status" value="1"/>
</dbReference>
<keyword evidence="3" id="KW-0808">Transferase</keyword>
<evidence type="ECO:0000256" key="1">
    <source>
        <dbReference type="SAM" id="SignalP"/>
    </source>
</evidence>
<keyword evidence="3" id="KW-0548">Nucleotidyltransferase</keyword>
<proteinExistence type="predicted"/>
<dbReference type="FunFam" id="3.30.70.270:FF:000001">
    <property type="entry name" value="Diguanylate cyclase domain protein"/>
    <property type="match status" value="1"/>
</dbReference>
<dbReference type="InterPro" id="IPR052163">
    <property type="entry name" value="DGC-Regulatory_Protein"/>
</dbReference>
<organism evidence="3 4">
    <name type="scientific">Scleromatobacter humisilvae</name>
    <dbReference type="NCBI Taxonomy" id="2897159"/>
    <lineage>
        <taxon>Bacteria</taxon>
        <taxon>Pseudomonadati</taxon>
        <taxon>Pseudomonadota</taxon>
        <taxon>Betaproteobacteria</taxon>
        <taxon>Burkholderiales</taxon>
        <taxon>Sphaerotilaceae</taxon>
        <taxon>Scleromatobacter</taxon>
    </lineage>
</organism>
<name>A0A9X2C443_9BURK</name>
<dbReference type="Gene3D" id="3.30.70.270">
    <property type="match status" value="1"/>
</dbReference>
<dbReference type="InterPro" id="IPR029787">
    <property type="entry name" value="Nucleotide_cyclase"/>
</dbReference>
<dbReference type="PROSITE" id="PS50887">
    <property type="entry name" value="GGDEF"/>
    <property type="match status" value="1"/>
</dbReference>
<dbReference type="Pfam" id="PF00990">
    <property type="entry name" value="GGDEF"/>
    <property type="match status" value="1"/>
</dbReference>
<dbReference type="InterPro" id="IPR000160">
    <property type="entry name" value="GGDEF_dom"/>
</dbReference>
<evidence type="ECO:0000313" key="4">
    <source>
        <dbReference type="Proteomes" id="UP001139353"/>
    </source>
</evidence>
<dbReference type="GO" id="GO:0052621">
    <property type="term" value="F:diguanylate cyclase activity"/>
    <property type="evidence" value="ECO:0007669"/>
    <property type="project" value="UniProtKB-EC"/>
</dbReference>
<dbReference type="SUPFAM" id="SSF63829">
    <property type="entry name" value="Calcium-dependent phosphotriesterase"/>
    <property type="match status" value="3"/>
</dbReference>
<dbReference type="EMBL" id="JAJLJH010000009">
    <property type="protein sequence ID" value="MCK9688625.1"/>
    <property type="molecule type" value="Genomic_DNA"/>
</dbReference>
<feature type="domain" description="GGDEF" evidence="2">
    <location>
        <begin position="893"/>
        <end position="1026"/>
    </location>
</feature>
<dbReference type="InterPro" id="IPR011123">
    <property type="entry name" value="Y_Y_Y"/>
</dbReference>
<reference evidence="3" key="1">
    <citation type="submission" date="2021-11" db="EMBL/GenBank/DDBJ databases">
        <title>BS-T2-15 a new species belonging to the Comamonadaceae family isolated from the soil of a French oak forest.</title>
        <authorList>
            <person name="Mieszkin S."/>
            <person name="Alain K."/>
        </authorList>
    </citation>
    <scope>NUCLEOTIDE SEQUENCE</scope>
    <source>
        <strain evidence="3">BS-T2-15</strain>
    </source>
</reference>
<dbReference type="InterPro" id="IPR013783">
    <property type="entry name" value="Ig-like_fold"/>
</dbReference>
<keyword evidence="1" id="KW-0732">Signal</keyword>
<protein>
    <submittedName>
        <fullName evidence="3">Diguanylate cyclase</fullName>
        <ecNumber evidence="3">2.7.7.65</ecNumber>
    </submittedName>
</protein>
<dbReference type="Gene3D" id="2.60.40.10">
    <property type="entry name" value="Immunoglobulins"/>
    <property type="match status" value="1"/>
</dbReference>
<dbReference type="Proteomes" id="UP001139353">
    <property type="component" value="Unassembled WGS sequence"/>
</dbReference>
<dbReference type="CDD" id="cd01949">
    <property type="entry name" value="GGDEF"/>
    <property type="match status" value="1"/>
</dbReference>
<dbReference type="Pfam" id="PF07495">
    <property type="entry name" value="Y_Y_Y"/>
    <property type="match status" value="1"/>
</dbReference>
<gene>
    <name evidence="3" type="ORF">LPC04_23185</name>
</gene>
<dbReference type="Gene3D" id="2.130.10.10">
    <property type="entry name" value="YVTN repeat-like/Quinoprotein amine dehydrogenase"/>
    <property type="match status" value="2"/>
</dbReference>
<dbReference type="InterPro" id="IPR015943">
    <property type="entry name" value="WD40/YVTN_repeat-like_dom_sf"/>
</dbReference>
<feature type="signal peptide" evidence="1">
    <location>
        <begin position="1"/>
        <end position="24"/>
    </location>
</feature>
<dbReference type="EC" id="2.7.7.65" evidence="3"/>
<dbReference type="InterPro" id="IPR011110">
    <property type="entry name" value="Reg_prop"/>
</dbReference>